<keyword evidence="3" id="KW-1185">Reference proteome</keyword>
<dbReference type="EMBL" id="JADBJN010000003">
    <property type="protein sequence ID" value="KAG5674140.1"/>
    <property type="molecule type" value="Genomic_DNA"/>
</dbReference>
<evidence type="ECO:0008006" key="4">
    <source>
        <dbReference type="Google" id="ProtNLM"/>
    </source>
</evidence>
<evidence type="ECO:0000256" key="1">
    <source>
        <dbReference type="SAM" id="MobiDB-lite"/>
    </source>
</evidence>
<evidence type="ECO:0000313" key="2">
    <source>
        <dbReference type="EMBL" id="KAG5674140.1"/>
    </source>
</evidence>
<dbReference type="OrthoDB" id="272149at2759"/>
<name>A0A9J6BW75_POLVA</name>
<sequence length="251" mass="29494">MIFNYFENEKKLLYFEHGAEKIPDEIIAEFCHKDVTHIDFSSNSLVSIDFISYFSNLREIILDNNFLSDQATHFPTKVFHTTHVLSLNNNKFEDLNQLIENLSHTFPNLRFLSLLGNPCNPLNENFNEDDYQNYRLFIISRMPFLKFLDAKMISRSEWSIIHSTSSIREKKPEHSEVTTNMDRMSLWRKIFKTMTPNEIQGSNDDNRRYYTPLPTDNDANAQATRSSYGRVKNFYRGSESQGNRFIGNTML</sequence>
<organism evidence="2 3">
    <name type="scientific">Polypedilum vanderplanki</name>
    <name type="common">Sleeping chironomid midge</name>
    <dbReference type="NCBI Taxonomy" id="319348"/>
    <lineage>
        <taxon>Eukaryota</taxon>
        <taxon>Metazoa</taxon>
        <taxon>Ecdysozoa</taxon>
        <taxon>Arthropoda</taxon>
        <taxon>Hexapoda</taxon>
        <taxon>Insecta</taxon>
        <taxon>Pterygota</taxon>
        <taxon>Neoptera</taxon>
        <taxon>Endopterygota</taxon>
        <taxon>Diptera</taxon>
        <taxon>Nematocera</taxon>
        <taxon>Chironomoidea</taxon>
        <taxon>Chironomidae</taxon>
        <taxon>Chironominae</taxon>
        <taxon>Polypedilum</taxon>
        <taxon>Polypedilum</taxon>
    </lineage>
</organism>
<reference evidence="2" key="1">
    <citation type="submission" date="2021-03" db="EMBL/GenBank/DDBJ databases">
        <title>Chromosome level genome of the anhydrobiotic midge Polypedilum vanderplanki.</title>
        <authorList>
            <person name="Yoshida Y."/>
            <person name="Kikawada T."/>
            <person name="Gusev O."/>
        </authorList>
    </citation>
    <scope>NUCLEOTIDE SEQUENCE</scope>
    <source>
        <strain evidence="2">NIAS01</strain>
        <tissue evidence="2">Whole body or cell culture</tissue>
    </source>
</reference>
<dbReference type="PANTHER" id="PTHR46282">
    <property type="entry name" value="LEUCINE-RICH MELANOCYTE DIFFERENTIATION-ASSOCIATED PROTEIN"/>
    <property type="match status" value="1"/>
</dbReference>
<accession>A0A9J6BW75</accession>
<feature type="region of interest" description="Disordered" evidence="1">
    <location>
        <begin position="197"/>
        <end position="221"/>
    </location>
</feature>
<dbReference type="PANTHER" id="PTHR46282:SF2">
    <property type="entry name" value="LEUCINE-RICH MELANOCYTE DIFFERENTIATION-ASSOCIATED PROTEIN"/>
    <property type="match status" value="1"/>
</dbReference>
<dbReference type="Gene3D" id="3.80.10.10">
    <property type="entry name" value="Ribonuclease Inhibitor"/>
    <property type="match status" value="1"/>
</dbReference>
<proteinExistence type="predicted"/>
<dbReference type="InterPro" id="IPR043313">
    <property type="entry name" value="LRMDA"/>
</dbReference>
<dbReference type="SUPFAM" id="SSF52058">
    <property type="entry name" value="L domain-like"/>
    <property type="match status" value="1"/>
</dbReference>
<dbReference type="InterPro" id="IPR032675">
    <property type="entry name" value="LRR_dom_sf"/>
</dbReference>
<gene>
    <name evidence="2" type="ORF">PVAND_004125</name>
</gene>
<evidence type="ECO:0000313" key="3">
    <source>
        <dbReference type="Proteomes" id="UP001107558"/>
    </source>
</evidence>
<protein>
    <recommendedName>
        <fullName evidence="4">Leucine-rich repeat-containing protein</fullName>
    </recommendedName>
</protein>
<dbReference type="Proteomes" id="UP001107558">
    <property type="component" value="Chromosome 3"/>
</dbReference>
<comment type="caution">
    <text evidence="2">The sequence shown here is derived from an EMBL/GenBank/DDBJ whole genome shotgun (WGS) entry which is preliminary data.</text>
</comment>
<dbReference type="AlphaFoldDB" id="A0A9J6BW75"/>
<dbReference type="Pfam" id="PF14580">
    <property type="entry name" value="LRR_9"/>
    <property type="match status" value="1"/>
</dbReference>